<dbReference type="PROSITE" id="PS00194">
    <property type="entry name" value="THIOREDOXIN_1"/>
    <property type="match status" value="1"/>
</dbReference>
<name>A0A6I9RR60_ELAGV</name>
<keyword evidence="3" id="KW-0150">Chloroplast</keyword>
<keyword evidence="11" id="KW-1185">Reference proteome</keyword>
<dbReference type="InterPro" id="IPR017937">
    <property type="entry name" value="Thioredoxin_CS"/>
</dbReference>
<dbReference type="GeneID" id="105051750"/>
<dbReference type="AlphaFoldDB" id="A0A6I9RR60"/>
<evidence type="ECO:0000256" key="9">
    <source>
        <dbReference type="ARBA" id="ARBA00038056"/>
    </source>
</evidence>
<evidence type="ECO:0000256" key="3">
    <source>
        <dbReference type="ARBA" id="ARBA00022528"/>
    </source>
</evidence>
<comment type="subcellular location">
    <subcellularLocation>
        <location evidence="1">Plastid</location>
        <location evidence="1">Chloroplast</location>
    </subcellularLocation>
</comment>
<evidence type="ECO:0000256" key="5">
    <source>
        <dbReference type="ARBA" id="ARBA00022946"/>
    </source>
</evidence>
<dbReference type="GO" id="GO:0015035">
    <property type="term" value="F:protein-disulfide reductase activity"/>
    <property type="evidence" value="ECO:0007669"/>
    <property type="project" value="InterPro"/>
</dbReference>
<evidence type="ECO:0000313" key="12">
    <source>
        <dbReference type="RefSeq" id="XP_010930644.1"/>
    </source>
</evidence>
<accession>A0A6I9RR60</accession>
<keyword evidence="7" id="KW-1015">Disulfide bond</keyword>
<evidence type="ECO:0000259" key="10">
    <source>
        <dbReference type="PROSITE" id="PS51352"/>
    </source>
</evidence>
<keyword evidence="5" id="KW-0809">Transit peptide</keyword>
<dbReference type="InterPro" id="IPR036249">
    <property type="entry name" value="Thioredoxin-like_sf"/>
</dbReference>
<dbReference type="FunCoup" id="A0A6I9RR60">
    <property type="interactions" value="886"/>
</dbReference>
<dbReference type="GO" id="GO:0009507">
    <property type="term" value="C:chloroplast"/>
    <property type="evidence" value="ECO:0007669"/>
    <property type="project" value="UniProtKB-SubCell"/>
</dbReference>
<dbReference type="Pfam" id="PF00085">
    <property type="entry name" value="Thioredoxin"/>
    <property type="match status" value="1"/>
</dbReference>
<dbReference type="PROSITE" id="PS51352">
    <property type="entry name" value="THIOREDOXIN_2"/>
    <property type="match status" value="1"/>
</dbReference>
<reference evidence="12" key="1">
    <citation type="submission" date="2025-08" db="UniProtKB">
        <authorList>
            <consortium name="RefSeq"/>
        </authorList>
    </citation>
    <scope>IDENTIFICATION</scope>
</reference>
<proteinExistence type="inferred from homology"/>
<keyword evidence="8" id="KW-0676">Redox-active center</keyword>
<comment type="similarity">
    <text evidence="9">Belongs to the thioredoxin family. Plant M-type subfamily.</text>
</comment>
<dbReference type="Gene3D" id="3.40.30.10">
    <property type="entry name" value="Glutaredoxin"/>
    <property type="match status" value="1"/>
</dbReference>
<dbReference type="FunFam" id="3.40.30.10:FF:000001">
    <property type="entry name" value="Thioredoxin"/>
    <property type="match status" value="1"/>
</dbReference>
<organism evidence="11 12">
    <name type="scientific">Elaeis guineensis var. tenera</name>
    <name type="common">Oil palm</name>
    <dbReference type="NCBI Taxonomy" id="51953"/>
    <lineage>
        <taxon>Eukaryota</taxon>
        <taxon>Viridiplantae</taxon>
        <taxon>Streptophyta</taxon>
        <taxon>Embryophyta</taxon>
        <taxon>Tracheophyta</taxon>
        <taxon>Spermatophyta</taxon>
        <taxon>Magnoliopsida</taxon>
        <taxon>Liliopsida</taxon>
        <taxon>Arecaceae</taxon>
        <taxon>Arecoideae</taxon>
        <taxon>Cocoseae</taxon>
        <taxon>Elaeidinae</taxon>
        <taxon>Elaeis</taxon>
    </lineage>
</organism>
<evidence type="ECO:0000313" key="11">
    <source>
        <dbReference type="Proteomes" id="UP000504607"/>
    </source>
</evidence>
<dbReference type="InterPro" id="IPR005746">
    <property type="entry name" value="Thioredoxin"/>
</dbReference>
<dbReference type="PRINTS" id="PR00421">
    <property type="entry name" value="THIOREDOXIN"/>
</dbReference>
<gene>
    <name evidence="12" type="primary">LOC105051750</name>
</gene>
<dbReference type="RefSeq" id="XP_010930644.1">
    <property type="nucleotide sequence ID" value="XM_010932342.1"/>
</dbReference>
<evidence type="ECO:0000256" key="7">
    <source>
        <dbReference type="ARBA" id="ARBA00023157"/>
    </source>
</evidence>
<dbReference type="InParanoid" id="A0A6I9RR60"/>
<protein>
    <submittedName>
        <fullName evidence="12">Thioredoxin M-type, chloroplastic</fullName>
    </submittedName>
</protein>
<dbReference type="InterPro" id="IPR013766">
    <property type="entry name" value="Thioredoxin_domain"/>
</dbReference>
<keyword evidence="4" id="KW-0934">Plastid</keyword>
<keyword evidence="2" id="KW-0813">Transport</keyword>
<dbReference type="KEGG" id="egu:105051750"/>
<evidence type="ECO:0000256" key="2">
    <source>
        <dbReference type="ARBA" id="ARBA00022448"/>
    </source>
</evidence>
<dbReference type="PANTHER" id="PTHR45663">
    <property type="entry name" value="GEO12009P1"/>
    <property type="match status" value="1"/>
</dbReference>
<keyword evidence="6" id="KW-0249">Electron transport</keyword>
<dbReference type="Proteomes" id="UP000504607">
    <property type="component" value="Chromosome 9"/>
</dbReference>
<evidence type="ECO:0000256" key="4">
    <source>
        <dbReference type="ARBA" id="ARBA00022640"/>
    </source>
</evidence>
<dbReference type="SUPFAM" id="SSF52833">
    <property type="entry name" value="Thioredoxin-like"/>
    <property type="match status" value="1"/>
</dbReference>
<dbReference type="PANTHER" id="PTHR45663:SF42">
    <property type="entry name" value="THIOREDOXIN M5, CHLOROPLASTIC"/>
    <property type="match status" value="1"/>
</dbReference>
<sequence length="188" mass="20715">MALETCFQMSTVASTTTTASRARFLQAHHHFSCKEKHIWPASSGFKRAISSLPSSPNPSMSILPVNNRCTRFICQAKNVVDEVLVANEANWDNMVIGCEAPVLVDFWAPWCGPCRMIAPVIDELAKDYAGKIVCCKVNTDDCPNIASKYGIRSIPTVLLFKNGDKKESVIGAVPKSTLCDIIDKYLEM</sequence>
<feature type="domain" description="Thioredoxin" evidence="10">
    <location>
        <begin position="51"/>
        <end position="187"/>
    </location>
</feature>
<dbReference type="NCBIfam" id="TIGR01068">
    <property type="entry name" value="thioredoxin"/>
    <property type="match status" value="1"/>
</dbReference>
<dbReference type="CDD" id="cd02947">
    <property type="entry name" value="TRX_family"/>
    <property type="match status" value="1"/>
</dbReference>
<evidence type="ECO:0000256" key="6">
    <source>
        <dbReference type="ARBA" id="ARBA00022982"/>
    </source>
</evidence>
<evidence type="ECO:0000256" key="1">
    <source>
        <dbReference type="ARBA" id="ARBA00004229"/>
    </source>
</evidence>
<dbReference type="OrthoDB" id="2121326at2759"/>
<evidence type="ECO:0000256" key="8">
    <source>
        <dbReference type="ARBA" id="ARBA00023284"/>
    </source>
</evidence>